<dbReference type="Proteomes" id="UP000072421">
    <property type="component" value="Chromosome"/>
</dbReference>
<evidence type="ECO:0000256" key="4">
    <source>
        <dbReference type="ARBA" id="ARBA00023136"/>
    </source>
</evidence>
<evidence type="ECO:0000256" key="1">
    <source>
        <dbReference type="ARBA" id="ARBA00004141"/>
    </source>
</evidence>
<feature type="transmembrane region" description="Helical" evidence="5">
    <location>
        <begin position="90"/>
        <end position="107"/>
    </location>
</feature>
<organism evidence="7">
    <name type="scientific">Collimonas fungivorans</name>
    <dbReference type="NCBI Taxonomy" id="158899"/>
    <lineage>
        <taxon>Bacteria</taxon>
        <taxon>Pseudomonadati</taxon>
        <taxon>Pseudomonadota</taxon>
        <taxon>Betaproteobacteria</taxon>
        <taxon>Burkholderiales</taxon>
        <taxon>Oxalobacteraceae</taxon>
        <taxon>Collimonas</taxon>
    </lineage>
</organism>
<dbReference type="InterPro" id="IPR051533">
    <property type="entry name" value="WaaL-like"/>
</dbReference>
<comment type="subcellular location">
    <subcellularLocation>
        <location evidence="1">Membrane</location>
        <topology evidence="1">Multi-pass membrane protein</topology>
    </subcellularLocation>
</comment>
<feature type="transmembrane region" description="Helical" evidence="5">
    <location>
        <begin position="361"/>
        <end position="378"/>
    </location>
</feature>
<feature type="transmembrane region" description="Helical" evidence="5">
    <location>
        <begin position="59"/>
        <end position="78"/>
    </location>
</feature>
<dbReference type="PANTHER" id="PTHR37422:SF17">
    <property type="entry name" value="O-ANTIGEN LIGASE"/>
    <property type="match status" value="1"/>
</dbReference>
<feature type="transmembrane region" description="Helical" evidence="5">
    <location>
        <begin position="199"/>
        <end position="215"/>
    </location>
</feature>
<keyword evidence="3 5" id="KW-1133">Transmembrane helix</keyword>
<name>A0A127P8Q3_9BURK</name>
<evidence type="ECO:0000256" key="5">
    <source>
        <dbReference type="SAM" id="Phobius"/>
    </source>
</evidence>
<dbReference type="OrthoDB" id="8576060at2"/>
<feature type="transmembrane region" description="Helical" evidence="5">
    <location>
        <begin position="29"/>
        <end position="47"/>
    </location>
</feature>
<protein>
    <submittedName>
        <fullName evidence="7">O-Antigen ligase family protein</fullName>
    </submittedName>
</protein>
<dbReference type="EMBL" id="CP013232">
    <property type="protein sequence ID" value="AMO94045.1"/>
    <property type="molecule type" value="Genomic_DNA"/>
</dbReference>
<evidence type="ECO:0000256" key="2">
    <source>
        <dbReference type="ARBA" id="ARBA00022692"/>
    </source>
</evidence>
<evidence type="ECO:0000313" key="8">
    <source>
        <dbReference type="Proteomes" id="UP000072421"/>
    </source>
</evidence>
<feature type="transmembrane region" description="Helical" evidence="5">
    <location>
        <begin position="322"/>
        <end position="349"/>
    </location>
</feature>
<dbReference type="GO" id="GO:0016874">
    <property type="term" value="F:ligase activity"/>
    <property type="evidence" value="ECO:0007669"/>
    <property type="project" value="UniProtKB-KW"/>
</dbReference>
<feature type="transmembrane region" description="Helical" evidence="5">
    <location>
        <begin position="224"/>
        <end position="244"/>
    </location>
</feature>
<feature type="domain" description="O-antigen ligase-related" evidence="6">
    <location>
        <begin position="184"/>
        <end position="336"/>
    </location>
</feature>
<feature type="transmembrane region" description="Helical" evidence="5">
    <location>
        <begin position="114"/>
        <end position="132"/>
    </location>
</feature>
<dbReference type="Pfam" id="PF04932">
    <property type="entry name" value="Wzy_C"/>
    <property type="match status" value="1"/>
</dbReference>
<evidence type="ECO:0000313" key="7">
    <source>
        <dbReference type="EMBL" id="AMO94045.1"/>
    </source>
</evidence>
<keyword evidence="2 5" id="KW-0812">Transmembrane</keyword>
<reference evidence="7 8" key="1">
    <citation type="submission" date="2015-11" db="EMBL/GenBank/DDBJ databases">
        <title>Exploring the genomic traits of fungus-feeding bacterial genus Collimonas.</title>
        <authorList>
            <person name="Song C."/>
            <person name="Schmidt R."/>
            <person name="de Jager V."/>
            <person name="Krzyzanowska D."/>
            <person name="Jongedijk E."/>
            <person name="Cankar K."/>
            <person name="Beekwilder J."/>
            <person name="van Veen A."/>
            <person name="de Boer W."/>
            <person name="van Veen J.A."/>
            <person name="Garbeva P."/>
        </authorList>
    </citation>
    <scope>NUCLEOTIDE SEQUENCE [LARGE SCALE GENOMIC DNA]</scope>
    <source>
        <strain evidence="7 8">Ter6</strain>
    </source>
</reference>
<sequence>MSYIKWPVILAILLFPALSIVLHNAGNACLFVLLICSIVALILRCKPMDIAFSQVLKDYWLLHLAMASLFIAVILNQLSLGIFDAKQYDRALRLAVFAPVFWIVMAAPLKYLKYVQWSFICGIIAATIKIYLVTDGGISRPGNIGFLLIIAFSDIALLLGCMTLLSIGWNNRRNKMIMALKFIIFIASLYITILGQSRGTWIAIPFFMIFAVHSWKRIQLRHKLMLTIFSLVVVGSVFTFSSTVETRMTEAKSDISLYLHGKNVDTSLGIRLQLWRASWELFKERPVFGIGRENFGIGLETLSAQNKISPLAASLAHSHNELLFNLTILGIFGLLANLSIYCVPAYYFYREIHHPDRDIRVAAGLGGLLCLGFFIFGLTDLMFFWTVLGGFYCMSVATFLAIILKRKKEIKAD</sequence>
<feature type="transmembrane region" description="Helical" evidence="5">
    <location>
        <begin position="144"/>
        <end position="169"/>
    </location>
</feature>
<dbReference type="InterPro" id="IPR007016">
    <property type="entry name" value="O-antigen_ligase-rel_domated"/>
</dbReference>
<feature type="transmembrane region" description="Helical" evidence="5">
    <location>
        <begin position="384"/>
        <end position="404"/>
    </location>
</feature>
<dbReference type="GO" id="GO:0016020">
    <property type="term" value="C:membrane"/>
    <property type="evidence" value="ECO:0007669"/>
    <property type="project" value="UniProtKB-SubCell"/>
</dbReference>
<feature type="transmembrane region" description="Helical" evidence="5">
    <location>
        <begin position="176"/>
        <end position="193"/>
    </location>
</feature>
<keyword evidence="7" id="KW-0436">Ligase</keyword>
<dbReference type="AlphaFoldDB" id="A0A127P8Q3"/>
<dbReference type="PATRIC" id="fig|158899.10.peg.1347"/>
<dbReference type="RefSeq" id="WP_061539195.1">
    <property type="nucleotide sequence ID" value="NZ_CP013232.1"/>
</dbReference>
<evidence type="ECO:0000256" key="3">
    <source>
        <dbReference type="ARBA" id="ARBA00022989"/>
    </source>
</evidence>
<evidence type="ECO:0000259" key="6">
    <source>
        <dbReference type="Pfam" id="PF04932"/>
    </source>
</evidence>
<keyword evidence="4 5" id="KW-0472">Membrane</keyword>
<gene>
    <name evidence="7" type="ORF">CFter6_1334</name>
</gene>
<dbReference type="PANTHER" id="PTHR37422">
    <property type="entry name" value="TEICHURONIC ACID BIOSYNTHESIS PROTEIN TUAE"/>
    <property type="match status" value="1"/>
</dbReference>
<proteinExistence type="predicted"/>
<accession>A0A127P8Q3</accession>